<evidence type="ECO:0000313" key="4">
    <source>
        <dbReference type="Proteomes" id="UP000000328"/>
    </source>
</evidence>
<dbReference type="GO" id="GO:0004497">
    <property type="term" value="F:monooxygenase activity"/>
    <property type="evidence" value="ECO:0007669"/>
    <property type="project" value="UniProtKB-KW"/>
</dbReference>
<dbReference type="InterPro" id="IPR036396">
    <property type="entry name" value="Cyt_P450_sf"/>
</dbReference>
<dbReference type="CDD" id="cd11035">
    <property type="entry name" value="P450cam-like"/>
    <property type="match status" value="1"/>
</dbReference>
<dbReference type="SUPFAM" id="SSF48264">
    <property type="entry name" value="Cytochrome P450"/>
    <property type="match status" value="1"/>
</dbReference>
<dbReference type="PRINTS" id="PR00385">
    <property type="entry name" value="P450"/>
</dbReference>
<keyword evidence="2" id="KW-0408">Iron</keyword>
<sequence length="399" mass="45075">MSTMLEPEGTYEGVPAYHYDNTASGPVLSHHQRWDEIAATHSGFRSSIARGYWVVTDGAAVQEALQDWRTFSSKSVTALDPDPKFLWIPEMLDPPVHTQWRRLLGREFSPNAVAAREPEIRRVAAEMIDRLTGAGGADVLDEFARRFPTLIFLRLMGLPEEDLDKFLGWVHNMLHLSYEQDPDRSRQLAAITEASAYFEEQIALRRQAPRDDLLSRAMTWEIDGEPISDRDMHAFCVLMFQAGLDTVPISVGWALYHFAGHPEQRAAIVADPSLIPTSVEEILRVYSFVIPARKATKDVEIGGCPVKSGEMVMLPLAVSNRDPARYENPFEVDLNRKTSNHIAFGSGPHRCLGSHLARLELNVAIEEWHQRIPDYRIADGQDLEETGNMYGLKSLRLEW</sequence>
<dbReference type="PATRIC" id="fig|749927.5.peg.7455"/>
<evidence type="ECO:0000256" key="2">
    <source>
        <dbReference type="RuleBase" id="RU000461"/>
    </source>
</evidence>
<keyword evidence="2" id="KW-0479">Metal-binding</keyword>
<evidence type="ECO:0000256" key="1">
    <source>
        <dbReference type="ARBA" id="ARBA00010617"/>
    </source>
</evidence>
<dbReference type="HOGENOM" id="CLU_033716_0_1_11"/>
<dbReference type="RefSeq" id="WP_013228930.1">
    <property type="nucleotide sequence ID" value="NC_014318.1"/>
</dbReference>
<evidence type="ECO:0000313" key="3">
    <source>
        <dbReference type="EMBL" id="ADJ48885.1"/>
    </source>
</evidence>
<proteinExistence type="inferred from homology"/>
<gene>
    <name evidence="3" type="ordered locus">AMED_7168</name>
</gene>
<name>A0A0H3DD85_AMYMU</name>
<dbReference type="GO" id="GO:0005506">
    <property type="term" value="F:iron ion binding"/>
    <property type="evidence" value="ECO:0007669"/>
    <property type="project" value="InterPro"/>
</dbReference>
<keyword evidence="2" id="KW-0560">Oxidoreductase</keyword>
<comment type="similarity">
    <text evidence="1 2">Belongs to the cytochrome P450 family.</text>
</comment>
<dbReference type="GO" id="GO:0020037">
    <property type="term" value="F:heme binding"/>
    <property type="evidence" value="ECO:0007669"/>
    <property type="project" value="InterPro"/>
</dbReference>
<keyword evidence="2" id="KW-0349">Heme</keyword>
<dbReference type="PANTHER" id="PTHR46696">
    <property type="entry name" value="P450, PUTATIVE (EUROFUNG)-RELATED"/>
    <property type="match status" value="1"/>
</dbReference>
<dbReference type="KEGG" id="amd:AMED_7168"/>
<organism evidence="3 4">
    <name type="scientific">Amycolatopsis mediterranei (strain U-32)</name>
    <dbReference type="NCBI Taxonomy" id="749927"/>
    <lineage>
        <taxon>Bacteria</taxon>
        <taxon>Bacillati</taxon>
        <taxon>Actinomycetota</taxon>
        <taxon>Actinomycetes</taxon>
        <taxon>Pseudonocardiales</taxon>
        <taxon>Pseudonocardiaceae</taxon>
        <taxon>Amycolatopsis</taxon>
    </lineage>
</organism>
<dbReference type="InterPro" id="IPR017972">
    <property type="entry name" value="Cyt_P450_CS"/>
</dbReference>
<dbReference type="Pfam" id="PF00067">
    <property type="entry name" value="p450"/>
    <property type="match status" value="1"/>
</dbReference>
<dbReference type="InterPro" id="IPR001128">
    <property type="entry name" value="Cyt_P450"/>
</dbReference>
<dbReference type="PANTHER" id="PTHR46696:SF6">
    <property type="entry name" value="P450, PUTATIVE (EUROFUNG)-RELATED"/>
    <property type="match status" value="1"/>
</dbReference>
<dbReference type="Proteomes" id="UP000000328">
    <property type="component" value="Chromosome"/>
</dbReference>
<dbReference type="GO" id="GO:0016705">
    <property type="term" value="F:oxidoreductase activity, acting on paired donors, with incorporation or reduction of molecular oxygen"/>
    <property type="evidence" value="ECO:0007669"/>
    <property type="project" value="InterPro"/>
</dbReference>
<reference evidence="3 4" key="1">
    <citation type="journal article" date="2010" name="Cell Res.">
        <title>Complete genome sequence of the rifamycin SV-producing Amycolatopsis mediterranei U32 revealed its genetic characteristics in phylogeny and metabolism.</title>
        <authorList>
            <person name="Zhao W."/>
            <person name="Zhong Y."/>
            <person name="Yuan H."/>
            <person name="Wang J."/>
            <person name="Zheng H."/>
            <person name="Wang Y."/>
            <person name="Cen X."/>
            <person name="Xu F."/>
            <person name="Bai J."/>
            <person name="Han X."/>
            <person name="Lu G."/>
            <person name="Zhu Y."/>
            <person name="Shao Z."/>
            <person name="Yan H."/>
            <person name="Li C."/>
            <person name="Peng N."/>
            <person name="Zhang Z."/>
            <person name="Zhang Y."/>
            <person name="Lin W."/>
            <person name="Fan Y."/>
            <person name="Qin Z."/>
            <person name="Hu Y."/>
            <person name="Zhu B."/>
            <person name="Wang S."/>
            <person name="Ding X."/>
            <person name="Zhao G.P."/>
        </authorList>
    </citation>
    <scope>NUCLEOTIDE SEQUENCE [LARGE SCALE GENOMIC DNA]</scope>
    <source>
        <strain evidence="4">U-32</strain>
    </source>
</reference>
<dbReference type="InterPro" id="IPR002397">
    <property type="entry name" value="Cyt_P450_B"/>
</dbReference>
<keyword evidence="2" id="KW-0503">Monooxygenase</keyword>
<dbReference type="AlphaFoldDB" id="A0A0H3DD85"/>
<dbReference type="EMBL" id="CP002000">
    <property type="protein sequence ID" value="ADJ48885.1"/>
    <property type="molecule type" value="Genomic_DNA"/>
</dbReference>
<protein>
    <submittedName>
        <fullName evidence="3">Cytochrome P450</fullName>
    </submittedName>
</protein>
<accession>A0A0H3DD85</accession>
<dbReference type="eggNOG" id="COG2124">
    <property type="taxonomic scope" value="Bacteria"/>
</dbReference>
<dbReference type="PROSITE" id="PS00086">
    <property type="entry name" value="CYTOCHROME_P450"/>
    <property type="match status" value="1"/>
</dbReference>
<dbReference type="PRINTS" id="PR00359">
    <property type="entry name" value="BP450"/>
</dbReference>
<dbReference type="OrthoDB" id="3209493at2"/>
<dbReference type="GeneID" id="92874817"/>
<dbReference type="Gene3D" id="1.10.630.10">
    <property type="entry name" value="Cytochrome P450"/>
    <property type="match status" value="1"/>
</dbReference>